<evidence type="ECO:0000256" key="4">
    <source>
        <dbReference type="ARBA" id="ARBA00022832"/>
    </source>
</evidence>
<keyword evidence="7" id="KW-0576">Peroxisome</keyword>
<dbReference type="InterPro" id="IPR014748">
    <property type="entry name" value="Enoyl-CoA_hydra_C"/>
</dbReference>
<dbReference type="GO" id="GO:0005739">
    <property type="term" value="C:mitochondrion"/>
    <property type="evidence" value="ECO:0007669"/>
    <property type="project" value="TreeGrafter"/>
</dbReference>
<dbReference type="GO" id="GO:0005777">
    <property type="term" value="C:peroxisome"/>
    <property type="evidence" value="ECO:0007669"/>
    <property type="project" value="UniProtKB-SubCell"/>
</dbReference>
<keyword evidence="8" id="KW-0413">Isomerase</keyword>
<dbReference type="EMBL" id="AZBU02000001">
    <property type="protein sequence ID" value="TMS34999.1"/>
    <property type="molecule type" value="Genomic_DNA"/>
</dbReference>
<dbReference type="PROSITE" id="PS00166">
    <property type="entry name" value="ENOYL_COA_HYDRATASE"/>
    <property type="match status" value="1"/>
</dbReference>
<dbReference type="AlphaFoldDB" id="A0A4U8UQE3"/>
<comment type="function">
    <text evidence="11">Isomerization of 3-trans,5-cis-dienoyl-CoA to 2-trans,4-trans-dienoyl-CoA.</text>
</comment>
<dbReference type="OrthoDB" id="14970at2759"/>
<name>A0A4U8UQE3_STECR</name>
<dbReference type="Proteomes" id="UP000298663">
    <property type="component" value="Chromosome X"/>
</dbReference>
<dbReference type="Gene3D" id="1.10.12.10">
    <property type="entry name" value="Lyase 2-enoyl-coa Hydratase, Chain A, domain 2"/>
    <property type="match status" value="1"/>
</dbReference>
<dbReference type="InterPro" id="IPR045002">
    <property type="entry name" value="Ech1-like"/>
</dbReference>
<dbReference type="Gene3D" id="3.90.226.10">
    <property type="entry name" value="2-enoyl-CoA Hydratase, Chain A, domain 1"/>
    <property type="match status" value="1"/>
</dbReference>
<reference evidence="14 15" key="2">
    <citation type="journal article" date="2019" name="G3 (Bethesda)">
        <title>Hybrid Assembly of the Genome of the Entomopathogenic Nematode Steinernema carpocapsae Identifies the X-Chromosome.</title>
        <authorList>
            <person name="Serra L."/>
            <person name="Macchietto M."/>
            <person name="Macias-Munoz A."/>
            <person name="McGill C.J."/>
            <person name="Rodriguez I.M."/>
            <person name="Rodriguez B."/>
            <person name="Murad R."/>
            <person name="Mortazavi A."/>
        </authorList>
    </citation>
    <scope>NUCLEOTIDE SEQUENCE [LARGE SCALE GENOMIC DNA]</scope>
    <source>
        <strain evidence="14 15">ALL</strain>
    </source>
</reference>
<comment type="pathway">
    <text evidence="2">Lipid metabolism; fatty acid beta-oxidation.</text>
</comment>
<dbReference type="PANTHER" id="PTHR43149">
    <property type="entry name" value="ENOYL-COA HYDRATASE"/>
    <property type="match status" value="1"/>
</dbReference>
<comment type="catalytic activity">
    <reaction evidence="9">
        <text>(3E,5Z)-octadienoyl-CoA = (2E,4E)-octadienoyl-CoA</text>
        <dbReference type="Rhea" id="RHEA:45244"/>
        <dbReference type="ChEBI" id="CHEBI:62243"/>
        <dbReference type="ChEBI" id="CHEBI:85108"/>
    </reaction>
</comment>
<evidence type="ECO:0000256" key="8">
    <source>
        <dbReference type="ARBA" id="ARBA00023235"/>
    </source>
</evidence>
<dbReference type="SUPFAM" id="SSF52096">
    <property type="entry name" value="ClpP/crotonase"/>
    <property type="match status" value="1"/>
</dbReference>
<dbReference type="UniPathway" id="UPA00659"/>
<accession>A0A4U8UQE3</accession>
<keyword evidence="6" id="KW-0443">Lipid metabolism</keyword>
<evidence type="ECO:0000256" key="12">
    <source>
        <dbReference type="ARBA" id="ARBA00071021"/>
    </source>
</evidence>
<evidence type="ECO:0000256" key="7">
    <source>
        <dbReference type="ARBA" id="ARBA00023140"/>
    </source>
</evidence>
<dbReference type="InterPro" id="IPR018376">
    <property type="entry name" value="Enoyl-CoA_hyd/isom_CS"/>
</dbReference>
<evidence type="ECO:0000256" key="6">
    <source>
        <dbReference type="ARBA" id="ARBA00023098"/>
    </source>
</evidence>
<keyword evidence="15" id="KW-1185">Reference proteome</keyword>
<organism evidence="14 15">
    <name type="scientific">Steinernema carpocapsae</name>
    <name type="common">Entomopathogenic nematode</name>
    <dbReference type="NCBI Taxonomy" id="34508"/>
    <lineage>
        <taxon>Eukaryota</taxon>
        <taxon>Metazoa</taxon>
        <taxon>Ecdysozoa</taxon>
        <taxon>Nematoda</taxon>
        <taxon>Chromadorea</taxon>
        <taxon>Rhabditida</taxon>
        <taxon>Tylenchina</taxon>
        <taxon>Panagrolaimomorpha</taxon>
        <taxon>Strongyloidoidea</taxon>
        <taxon>Steinernematidae</taxon>
        <taxon>Steinernema</taxon>
    </lineage>
</organism>
<evidence type="ECO:0000256" key="13">
    <source>
        <dbReference type="RuleBase" id="RU003707"/>
    </source>
</evidence>
<evidence type="ECO:0000256" key="1">
    <source>
        <dbReference type="ARBA" id="ARBA00004275"/>
    </source>
</evidence>
<dbReference type="EMBL" id="CM016762">
    <property type="protein sequence ID" value="TMS34999.1"/>
    <property type="molecule type" value="Genomic_DNA"/>
</dbReference>
<keyword evidence="4" id="KW-0276">Fatty acid metabolism</keyword>
<comment type="similarity">
    <text evidence="3 13">Belongs to the enoyl-CoA hydratase/isomerase family.</text>
</comment>
<dbReference type="CDD" id="cd06558">
    <property type="entry name" value="crotonase-like"/>
    <property type="match status" value="1"/>
</dbReference>
<reference evidence="14 15" key="1">
    <citation type="journal article" date="2015" name="Genome Biol.">
        <title>Comparative genomics of Steinernema reveals deeply conserved gene regulatory networks.</title>
        <authorList>
            <person name="Dillman A.R."/>
            <person name="Macchietto M."/>
            <person name="Porter C.F."/>
            <person name="Rogers A."/>
            <person name="Williams B."/>
            <person name="Antoshechkin I."/>
            <person name="Lee M.M."/>
            <person name="Goodwin Z."/>
            <person name="Lu X."/>
            <person name="Lewis E.E."/>
            <person name="Goodrich-Blair H."/>
            <person name="Stock S.P."/>
            <person name="Adams B.J."/>
            <person name="Sternberg P.W."/>
            <person name="Mortazavi A."/>
        </authorList>
    </citation>
    <scope>NUCLEOTIDE SEQUENCE [LARGE SCALE GENOMIC DNA]</scope>
    <source>
        <strain evidence="14 15">ALL</strain>
    </source>
</reference>
<comment type="caution">
    <text evidence="14">The sequence shown here is derived from an EMBL/GenBank/DDBJ whole genome shotgun (WGS) entry which is preliminary data.</text>
</comment>
<gene>
    <name evidence="14" type="ORF">L596_002486</name>
</gene>
<evidence type="ECO:0000256" key="10">
    <source>
        <dbReference type="ARBA" id="ARBA00052809"/>
    </source>
</evidence>
<evidence type="ECO:0000256" key="9">
    <source>
        <dbReference type="ARBA" id="ARBA00051408"/>
    </source>
</evidence>
<dbReference type="GO" id="GO:0051750">
    <property type="term" value="F:delta(3,5)-delta(2,4)-dienoyl-CoA isomerase activity"/>
    <property type="evidence" value="ECO:0007669"/>
    <property type="project" value="TreeGrafter"/>
</dbReference>
<evidence type="ECO:0000313" key="14">
    <source>
        <dbReference type="EMBL" id="TMS34999.1"/>
    </source>
</evidence>
<evidence type="ECO:0000256" key="11">
    <source>
        <dbReference type="ARBA" id="ARBA00055786"/>
    </source>
</evidence>
<dbReference type="Pfam" id="PF00378">
    <property type="entry name" value="ECH_1"/>
    <property type="match status" value="1"/>
</dbReference>
<evidence type="ECO:0000313" key="15">
    <source>
        <dbReference type="Proteomes" id="UP000298663"/>
    </source>
</evidence>
<dbReference type="FunFam" id="1.10.12.10:FF:000004">
    <property type="entry name" value="Delta3,5-delta2,4-dienoyl-CoA isomerase"/>
    <property type="match status" value="1"/>
</dbReference>
<evidence type="ECO:0000256" key="2">
    <source>
        <dbReference type="ARBA" id="ARBA00005005"/>
    </source>
</evidence>
<protein>
    <recommendedName>
        <fullName evidence="12">Delta(3,5)-Delta(2,4)-dienoyl-CoA isomerase, mitochondrial</fullName>
    </recommendedName>
</protein>
<dbReference type="GO" id="GO:0006635">
    <property type="term" value="P:fatty acid beta-oxidation"/>
    <property type="evidence" value="ECO:0007669"/>
    <property type="project" value="UniProtKB-UniPathway"/>
</dbReference>
<dbReference type="PANTHER" id="PTHR43149:SF1">
    <property type="entry name" value="DELTA(3,5)-DELTA(2,4)-DIENOYL-COA ISOMERASE, MITOCHONDRIAL"/>
    <property type="match status" value="1"/>
</dbReference>
<proteinExistence type="inferred from homology"/>
<evidence type="ECO:0000256" key="5">
    <source>
        <dbReference type="ARBA" id="ARBA00022990"/>
    </source>
</evidence>
<comment type="subcellular location">
    <subcellularLocation>
        <location evidence="1">Peroxisome</location>
    </subcellularLocation>
</comment>
<comment type="catalytic activity">
    <reaction evidence="10">
        <text>(3E,5Z,8Z,11Z,14Z)-eicosapentaenoyl-CoA = (2E,4E,8Z,11Z,14Z)-eicosapentaenoyl-CoA</text>
        <dbReference type="Rhea" id="RHEA:45224"/>
        <dbReference type="ChEBI" id="CHEBI:85090"/>
        <dbReference type="ChEBI" id="CHEBI:85091"/>
    </reaction>
</comment>
<dbReference type="InterPro" id="IPR029045">
    <property type="entry name" value="ClpP/crotonase-like_dom_sf"/>
</dbReference>
<keyword evidence="5" id="KW-0007">Acetylation</keyword>
<evidence type="ECO:0000256" key="3">
    <source>
        <dbReference type="ARBA" id="ARBA00005254"/>
    </source>
</evidence>
<dbReference type="FunFam" id="3.90.226.10:FF:000024">
    <property type="entry name" value="Delta3,5-delta2,4-dienoyl-CoA isomerase"/>
    <property type="match status" value="1"/>
</dbReference>
<sequence length="275" mass="30302">MKFETLLISRPAPFVAHVQLNRPDRRNALNNAMWEEIPKAINALAVDPDTRAIVVSGNGKAFCSGIDLQDMQHQEMFGEPPLDVARQARNMGAKIRSYQQSLSSLDDCPKPVIAAIHGFCLGGGVDLISSCDIRWASKEAIFSIKEVDIGLAADVGSLNRLPKICGNSSWIRELAYSARNFGAKEAFDYGLLSRVFDSPNQVKQEAIKFAALLAQKSPIAMQGTKVNLNYSRDHTVKESMEYTALWNQSQLLTEDIPKSVMAVMSKDDLPAFAKL</sequence>
<dbReference type="InterPro" id="IPR001753">
    <property type="entry name" value="Enoyl-CoA_hydra/iso"/>
</dbReference>
<dbReference type="STRING" id="34508.A0A4U8UQE3"/>